<proteinExistence type="predicted"/>
<dbReference type="AlphaFoldDB" id="A0A6A6QJZ6"/>
<protein>
    <submittedName>
        <fullName evidence="1">Uncharacterized protein</fullName>
    </submittedName>
</protein>
<dbReference type="EMBL" id="MU004193">
    <property type="protein sequence ID" value="KAF2492685.1"/>
    <property type="molecule type" value="Genomic_DNA"/>
</dbReference>
<sequence>MISLLFSTSVRKGSVSHSAQSVLPEDCRILMESLVLFAKALDGLLLFSTSVRKGSVSHSAQSVLLGTVVH</sequence>
<organism evidence="1 2">
    <name type="scientific">Lophium mytilinum</name>
    <dbReference type="NCBI Taxonomy" id="390894"/>
    <lineage>
        <taxon>Eukaryota</taxon>
        <taxon>Fungi</taxon>
        <taxon>Dikarya</taxon>
        <taxon>Ascomycota</taxon>
        <taxon>Pezizomycotina</taxon>
        <taxon>Dothideomycetes</taxon>
        <taxon>Pleosporomycetidae</taxon>
        <taxon>Mytilinidiales</taxon>
        <taxon>Mytilinidiaceae</taxon>
        <taxon>Lophium</taxon>
    </lineage>
</organism>
<accession>A0A6A6QJZ6</accession>
<gene>
    <name evidence="1" type="ORF">BU16DRAFT_88353</name>
</gene>
<name>A0A6A6QJZ6_9PEZI</name>
<keyword evidence="2" id="KW-1185">Reference proteome</keyword>
<reference evidence="1" key="1">
    <citation type="journal article" date="2020" name="Stud. Mycol.">
        <title>101 Dothideomycetes genomes: a test case for predicting lifestyles and emergence of pathogens.</title>
        <authorList>
            <person name="Haridas S."/>
            <person name="Albert R."/>
            <person name="Binder M."/>
            <person name="Bloem J."/>
            <person name="Labutti K."/>
            <person name="Salamov A."/>
            <person name="Andreopoulos B."/>
            <person name="Baker S."/>
            <person name="Barry K."/>
            <person name="Bills G."/>
            <person name="Bluhm B."/>
            <person name="Cannon C."/>
            <person name="Castanera R."/>
            <person name="Culley D."/>
            <person name="Daum C."/>
            <person name="Ezra D."/>
            <person name="Gonzalez J."/>
            <person name="Henrissat B."/>
            <person name="Kuo A."/>
            <person name="Liang C."/>
            <person name="Lipzen A."/>
            <person name="Lutzoni F."/>
            <person name="Magnuson J."/>
            <person name="Mondo S."/>
            <person name="Nolan M."/>
            <person name="Ohm R."/>
            <person name="Pangilinan J."/>
            <person name="Park H.-J."/>
            <person name="Ramirez L."/>
            <person name="Alfaro M."/>
            <person name="Sun H."/>
            <person name="Tritt A."/>
            <person name="Yoshinaga Y."/>
            <person name="Zwiers L.-H."/>
            <person name="Turgeon B."/>
            <person name="Goodwin S."/>
            <person name="Spatafora J."/>
            <person name="Crous P."/>
            <person name="Grigoriev I."/>
        </authorList>
    </citation>
    <scope>NUCLEOTIDE SEQUENCE</scope>
    <source>
        <strain evidence="1">CBS 269.34</strain>
    </source>
</reference>
<dbReference type="Proteomes" id="UP000799750">
    <property type="component" value="Unassembled WGS sequence"/>
</dbReference>
<evidence type="ECO:0000313" key="2">
    <source>
        <dbReference type="Proteomes" id="UP000799750"/>
    </source>
</evidence>
<evidence type="ECO:0000313" key="1">
    <source>
        <dbReference type="EMBL" id="KAF2492685.1"/>
    </source>
</evidence>